<comment type="caution">
    <text evidence="1">The sequence shown here is derived from an EMBL/GenBank/DDBJ whole genome shotgun (WGS) entry which is preliminary data.</text>
</comment>
<dbReference type="RefSeq" id="WP_178931198.1">
    <property type="nucleotide sequence ID" value="NZ_JACBAZ010000001.1"/>
</dbReference>
<sequence length="67" mass="7733">MNESIASVVKQAYDAAIPALAPRFKELRVSRLFMEIPFRLMSFGCLLRTAYWETLLMPETRFGYALT</sequence>
<organism evidence="1 2">
    <name type="scientific">Oceaniferula marina</name>
    <dbReference type="NCBI Taxonomy" id="2748318"/>
    <lineage>
        <taxon>Bacteria</taxon>
        <taxon>Pseudomonadati</taxon>
        <taxon>Verrucomicrobiota</taxon>
        <taxon>Verrucomicrobiia</taxon>
        <taxon>Verrucomicrobiales</taxon>
        <taxon>Verrucomicrobiaceae</taxon>
        <taxon>Oceaniferula</taxon>
    </lineage>
</organism>
<proteinExistence type="predicted"/>
<name>A0A851GHT1_9BACT</name>
<dbReference type="AlphaFoldDB" id="A0A851GHT1"/>
<reference evidence="1 2" key="1">
    <citation type="submission" date="2020-07" db="EMBL/GenBank/DDBJ databases">
        <title>Roseicoccus Jingziensis gen. nov., sp. nov., isolated from coastal seawater.</title>
        <authorList>
            <person name="Feng X."/>
        </authorList>
    </citation>
    <scope>NUCLEOTIDE SEQUENCE [LARGE SCALE GENOMIC DNA]</scope>
    <source>
        <strain evidence="1 2">N1E253</strain>
    </source>
</reference>
<dbReference type="Proteomes" id="UP000557872">
    <property type="component" value="Unassembled WGS sequence"/>
</dbReference>
<keyword evidence="2" id="KW-1185">Reference proteome</keyword>
<protein>
    <submittedName>
        <fullName evidence="1">Uncharacterized protein</fullName>
    </submittedName>
</protein>
<gene>
    <name evidence="1" type="ORF">HW115_03630</name>
</gene>
<dbReference type="EMBL" id="JACBAZ010000001">
    <property type="protein sequence ID" value="NWK54687.1"/>
    <property type="molecule type" value="Genomic_DNA"/>
</dbReference>
<accession>A0A851GHT1</accession>
<evidence type="ECO:0000313" key="1">
    <source>
        <dbReference type="EMBL" id="NWK54687.1"/>
    </source>
</evidence>
<evidence type="ECO:0000313" key="2">
    <source>
        <dbReference type="Proteomes" id="UP000557872"/>
    </source>
</evidence>